<protein>
    <submittedName>
        <fullName evidence="12">Phospho-sugar mutase</fullName>
    </submittedName>
</protein>
<dbReference type="SUPFAM" id="SSF53738">
    <property type="entry name" value="Phosphoglucomutase, first 3 domains"/>
    <property type="match status" value="3"/>
</dbReference>
<dbReference type="GO" id="GO:0008973">
    <property type="term" value="F:phosphopentomutase activity"/>
    <property type="evidence" value="ECO:0007669"/>
    <property type="project" value="TreeGrafter"/>
</dbReference>
<comment type="cofactor">
    <cofactor evidence="1">
        <name>Mg(2+)</name>
        <dbReference type="ChEBI" id="CHEBI:18420"/>
    </cofactor>
</comment>
<dbReference type="InterPro" id="IPR005845">
    <property type="entry name" value="A-D-PHexomutase_a/b/a-II"/>
</dbReference>
<proteinExistence type="inferred from homology"/>
<keyword evidence="5 7" id="KW-0460">Magnesium</keyword>
<dbReference type="OrthoDB" id="9806956at2"/>
<evidence type="ECO:0000259" key="9">
    <source>
        <dbReference type="Pfam" id="PF02878"/>
    </source>
</evidence>
<dbReference type="KEGG" id="eke:EK0264_15210"/>
<dbReference type="CDD" id="cd05799">
    <property type="entry name" value="PGM2"/>
    <property type="match status" value="1"/>
</dbReference>
<organism evidence="12 13">
    <name type="scientific">Epidermidibacterium keratini</name>
    <dbReference type="NCBI Taxonomy" id="1891644"/>
    <lineage>
        <taxon>Bacteria</taxon>
        <taxon>Bacillati</taxon>
        <taxon>Actinomycetota</taxon>
        <taxon>Actinomycetes</taxon>
        <taxon>Sporichthyales</taxon>
        <taxon>Sporichthyaceae</taxon>
        <taxon>Epidermidibacterium</taxon>
    </lineage>
</organism>
<dbReference type="InterPro" id="IPR036900">
    <property type="entry name" value="A-D-PHexomutase_C_sf"/>
</dbReference>
<evidence type="ECO:0000256" key="2">
    <source>
        <dbReference type="ARBA" id="ARBA00010231"/>
    </source>
</evidence>
<evidence type="ECO:0000256" key="4">
    <source>
        <dbReference type="ARBA" id="ARBA00022723"/>
    </source>
</evidence>
<dbReference type="Pfam" id="PF02880">
    <property type="entry name" value="PGM_PMM_III"/>
    <property type="match status" value="1"/>
</dbReference>
<dbReference type="InterPro" id="IPR016066">
    <property type="entry name" value="A-D-PHexomutase_CS"/>
</dbReference>
<evidence type="ECO:0000256" key="7">
    <source>
        <dbReference type="RuleBase" id="RU004326"/>
    </source>
</evidence>
<dbReference type="InterPro" id="IPR005843">
    <property type="entry name" value="A-D-PHexomutase_C"/>
</dbReference>
<dbReference type="Pfam" id="PF00408">
    <property type="entry name" value="PGM_PMM_IV"/>
    <property type="match status" value="1"/>
</dbReference>
<gene>
    <name evidence="12" type="ORF">EK0264_15210</name>
</gene>
<accession>A0A7L4YRD0</accession>
<dbReference type="InParanoid" id="A0A7L4YRD0"/>
<dbReference type="Proteomes" id="UP000463857">
    <property type="component" value="Chromosome"/>
</dbReference>
<keyword evidence="4 7" id="KW-0479">Metal-binding</keyword>
<dbReference type="InterPro" id="IPR016055">
    <property type="entry name" value="A-D-PHexomutase_a/b/a-I/II/III"/>
</dbReference>
<feature type="domain" description="Alpha-D-phosphohexomutase alpha/beta/alpha" evidence="10">
    <location>
        <begin position="215"/>
        <end position="313"/>
    </location>
</feature>
<dbReference type="InterPro" id="IPR005846">
    <property type="entry name" value="A-D-PHexomutase_a/b/a-III"/>
</dbReference>
<dbReference type="EMBL" id="CP047156">
    <property type="protein sequence ID" value="QHC01503.1"/>
    <property type="molecule type" value="Genomic_DNA"/>
</dbReference>
<dbReference type="RefSeq" id="WP_159546638.1">
    <property type="nucleotide sequence ID" value="NZ_CP047156.1"/>
</dbReference>
<dbReference type="GO" id="GO:0005975">
    <property type="term" value="P:carbohydrate metabolic process"/>
    <property type="evidence" value="ECO:0007669"/>
    <property type="project" value="InterPro"/>
</dbReference>
<evidence type="ECO:0000313" key="12">
    <source>
        <dbReference type="EMBL" id="QHC01503.1"/>
    </source>
</evidence>
<dbReference type="PANTHER" id="PTHR45745:SF1">
    <property type="entry name" value="PHOSPHOGLUCOMUTASE 2B-RELATED"/>
    <property type="match status" value="1"/>
</dbReference>
<dbReference type="Gene3D" id="3.30.310.50">
    <property type="entry name" value="Alpha-D-phosphohexomutase, C-terminal domain"/>
    <property type="match status" value="1"/>
</dbReference>
<dbReference type="FunCoup" id="A0A7L4YRD0">
    <property type="interactions" value="189"/>
</dbReference>
<feature type="domain" description="Alpha-D-phosphohexomutase C-terminal" evidence="8">
    <location>
        <begin position="500"/>
        <end position="526"/>
    </location>
</feature>
<name>A0A7L4YRD0_9ACTN</name>
<keyword evidence="6" id="KW-0413">Isomerase</keyword>
<dbReference type="InterPro" id="IPR005841">
    <property type="entry name" value="Alpha-D-phosphohexomutase_SF"/>
</dbReference>
<reference evidence="12 13" key="1">
    <citation type="journal article" date="2018" name="Int. J. Syst. Evol. Microbiol.">
        <title>Epidermidibacterium keratini gen. nov., sp. nov., a member of the family Sporichthyaceae, isolated from keratin epidermis.</title>
        <authorList>
            <person name="Lee D.G."/>
            <person name="Trujillo M.E."/>
            <person name="Kang S."/>
            <person name="Nam J.J."/>
            <person name="Kim Y.J."/>
        </authorList>
    </citation>
    <scope>NUCLEOTIDE SEQUENCE [LARGE SCALE GENOMIC DNA]</scope>
    <source>
        <strain evidence="12 13">EPI-7</strain>
    </source>
</reference>
<dbReference type="PANTHER" id="PTHR45745">
    <property type="entry name" value="PHOSPHOMANNOMUTASE 45A"/>
    <property type="match status" value="1"/>
</dbReference>
<keyword evidence="3" id="KW-0597">Phosphoprotein</keyword>
<keyword evidence="13" id="KW-1185">Reference proteome</keyword>
<dbReference type="Pfam" id="PF02879">
    <property type="entry name" value="PGM_PMM_II"/>
    <property type="match status" value="1"/>
</dbReference>
<dbReference type="InterPro" id="IPR005844">
    <property type="entry name" value="A-D-PHexomutase_a/b/a-I"/>
</dbReference>
<sequence>MPASPTPQELRERVQSWIADDPDESARAELTALVEALPDDAAYAELADRFAGTLEFGTAGLRGPLRAGPNGMNRAVVSRAAAGIAAYLDGIDAQGPVVIGYDARFGSYDFAVDTAQIIAGAGRVALLMPRHLPTPVLAFATRALQAAAGIMVTASHNPPQDNGYKVYLGGPEGRDAQIVPPADSEISRYIAEVRSLADAPRSHDYSILDDVVYDQYLDSVARVVLPDSPRNLRVVSTALHGVGGDTLLSAYTRAGFAAPIPVAGQQRPNPEFPGLAFPNPEEAGVMDDVLALAVAEGADLAIANDPDADRCAAGAPMREGWRPLRGDELGVLLADHLMRRGESGTFSTTIVSSSLLGAICQARGMPYAETLTGFKWIVRGPDETGVPLRFGYEEAIGFCVDPASVNDKDGISAAVLTAELAAMLKAEGSSIQQRLDEIYAEFGYYVTSQISLRVDDLQIIANTMHRLRAEPPRELTGTAVETEDVLPRTDALIMRGPGLRVVVRPSGTEPKLKAYLEVTDRDESVAAQRMAQLRADLAPILGA</sequence>
<dbReference type="Gene3D" id="3.40.120.10">
    <property type="entry name" value="Alpha-D-Glucose-1,6-Bisphosphate, subunit A, domain 3"/>
    <property type="match status" value="3"/>
</dbReference>
<evidence type="ECO:0000259" key="8">
    <source>
        <dbReference type="Pfam" id="PF00408"/>
    </source>
</evidence>
<dbReference type="GO" id="GO:0006166">
    <property type="term" value="P:purine ribonucleoside salvage"/>
    <property type="evidence" value="ECO:0007669"/>
    <property type="project" value="TreeGrafter"/>
</dbReference>
<comment type="similarity">
    <text evidence="2 7">Belongs to the phosphohexose mutase family.</text>
</comment>
<feature type="domain" description="Alpha-D-phosphohexomutase alpha/beta/alpha" evidence="11">
    <location>
        <begin position="326"/>
        <end position="441"/>
    </location>
</feature>
<evidence type="ECO:0000256" key="3">
    <source>
        <dbReference type="ARBA" id="ARBA00022553"/>
    </source>
</evidence>
<evidence type="ECO:0000256" key="1">
    <source>
        <dbReference type="ARBA" id="ARBA00001946"/>
    </source>
</evidence>
<evidence type="ECO:0000256" key="5">
    <source>
        <dbReference type="ARBA" id="ARBA00022842"/>
    </source>
</evidence>
<dbReference type="PRINTS" id="PR00509">
    <property type="entry name" value="PGMPMM"/>
</dbReference>
<dbReference type="AlphaFoldDB" id="A0A7L4YRD0"/>
<dbReference type="Pfam" id="PF02878">
    <property type="entry name" value="PGM_PMM_I"/>
    <property type="match status" value="1"/>
</dbReference>
<evidence type="ECO:0000313" key="13">
    <source>
        <dbReference type="Proteomes" id="UP000463857"/>
    </source>
</evidence>
<evidence type="ECO:0000259" key="11">
    <source>
        <dbReference type="Pfam" id="PF02880"/>
    </source>
</evidence>
<evidence type="ECO:0000256" key="6">
    <source>
        <dbReference type="ARBA" id="ARBA00023235"/>
    </source>
</evidence>
<dbReference type="GO" id="GO:0000287">
    <property type="term" value="F:magnesium ion binding"/>
    <property type="evidence" value="ECO:0007669"/>
    <property type="project" value="InterPro"/>
</dbReference>
<dbReference type="PROSITE" id="PS00710">
    <property type="entry name" value="PGM_PMM"/>
    <property type="match status" value="1"/>
</dbReference>
<feature type="domain" description="Alpha-D-phosphohexomutase alpha/beta/alpha" evidence="9">
    <location>
        <begin position="55"/>
        <end position="192"/>
    </location>
</feature>
<dbReference type="SUPFAM" id="SSF55957">
    <property type="entry name" value="Phosphoglucomutase, C-terminal domain"/>
    <property type="match status" value="1"/>
</dbReference>
<evidence type="ECO:0000259" key="10">
    <source>
        <dbReference type="Pfam" id="PF02879"/>
    </source>
</evidence>